<accession>A0A8S5UYB7</accession>
<reference evidence="1" key="1">
    <citation type="journal article" date="2021" name="Proc. Natl. Acad. Sci. U.S.A.">
        <title>A Catalog of Tens of Thousands of Viruses from Human Metagenomes Reveals Hidden Associations with Chronic Diseases.</title>
        <authorList>
            <person name="Tisza M.J."/>
            <person name="Buck C.B."/>
        </authorList>
    </citation>
    <scope>NUCLEOTIDE SEQUENCE</scope>
    <source>
        <strain evidence="1">CtKtV17</strain>
    </source>
</reference>
<organism evidence="1">
    <name type="scientific">Phage sp. ctKtV17</name>
    <dbReference type="NCBI Taxonomy" id="2825792"/>
    <lineage>
        <taxon>Viruses</taxon>
    </lineage>
</organism>
<dbReference type="EMBL" id="BK016166">
    <property type="protein sequence ID" value="DAF99473.1"/>
    <property type="molecule type" value="Genomic_DNA"/>
</dbReference>
<evidence type="ECO:0000313" key="1">
    <source>
        <dbReference type="EMBL" id="DAF99473.1"/>
    </source>
</evidence>
<name>A0A8S5UYB7_9VIRU</name>
<proteinExistence type="predicted"/>
<sequence>MKKRCVFCHKVLDEKGRCQNKACPDYIRTQILEKADKEAANADGTTADGTSQGK</sequence>
<protein>
    <submittedName>
        <fullName evidence="1">Cytochrome c protein</fullName>
    </submittedName>
</protein>